<protein>
    <recommendedName>
        <fullName evidence="1">F-box protein At3g26010-like beta-propeller domain-containing protein</fullName>
    </recommendedName>
</protein>
<dbReference type="InterPro" id="IPR015915">
    <property type="entry name" value="Kelch-typ_b-propeller"/>
</dbReference>
<keyword evidence="3" id="KW-1185">Reference proteome</keyword>
<dbReference type="SUPFAM" id="SSF117281">
    <property type="entry name" value="Kelch motif"/>
    <property type="match status" value="1"/>
</dbReference>
<evidence type="ECO:0000259" key="1">
    <source>
        <dbReference type="Pfam" id="PF24750"/>
    </source>
</evidence>
<name>A0A8R7NVP2_TRIUA</name>
<reference evidence="2" key="3">
    <citation type="submission" date="2022-06" db="UniProtKB">
        <authorList>
            <consortium name="EnsemblPlants"/>
        </authorList>
    </citation>
    <scope>IDENTIFICATION</scope>
</reference>
<dbReference type="Gramene" id="TuG1812G0100000198.01.T01">
    <property type="protein sequence ID" value="TuG1812G0100000198.01.T01.cds321891"/>
    <property type="gene ID" value="TuG1812G0100000198.01"/>
</dbReference>
<organism evidence="2 3">
    <name type="scientific">Triticum urartu</name>
    <name type="common">Red wild einkorn</name>
    <name type="synonym">Crithodium urartu</name>
    <dbReference type="NCBI Taxonomy" id="4572"/>
    <lineage>
        <taxon>Eukaryota</taxon>
        <taxon>Viridiplantae</taxon>
        <taxon>Streptophyta</taxon>
        <taxon>Embryophyta</taxon>
        <taxon>Tracheophyta</taxon>
        <taxon>Spermatophyta</taxon>
        <taxon>Magnoliopsida</taxon>
        <taxon>Liliopsida</taxon>
        <taxon>Poales</taxon>
        <taxon>Poaceae</taxon>
        <taxon>BOP clade</taxon>
        <taxon>Pooideae</taxon>
        <taxon>Triticodae</taxon>
        <taxon>Triticeae</taxon>
        <taxon>Triticinae</taxon>
        <taxon>Triticum</taxon>
    </lineage>
</organism>
<reference evidence="3" key="1">
    <citation type="journal article" date="2013" name="Nature">
        <title>Draft genome of the wheat A-genome progenitor Triticum urartu.</title>
        <authorList>
            <person name="Ling H.Q."/>
            <person name="Zhao S."/>
            <person name="Liu D."/>
            <person name="Wang J."/>
            <person name="Sun H."/>
            <person name="Zhang C."/>
            <person name="Fan H."/>
            <person name="Li D."/>
            <person name="Dong L."/>
            <person name="Tao Y."/>
            <person name="Gao C."/>
            <person name="Wu H."/>
            <person name="Li Y."/>
            <person name="Cui Y."/>
            <person name="Guo X."/>
            <person name="Zheng S."/>
            <person name="Wang B."/>
            <person name="Yu K."/>
            <person name="Liang Q."/>
            <person name="Yang W."/>
            <person name="Lou X."/>
            <person name="Chen J."/>
            <person name="Feng M."/>
            <person name="Jian J."/>
            <person name="Zhang X."/>
            <person name="Luo G."/>
            <person name="Jiang Y."/>
            <person name="Liu J."/>
            <person name="Wang Z."/>
            <person name="Sha Y."/>
            <person name="Zhang B."/>
            <person name="Wu H."/>
            <person name="Tang D."/>
            <person name="Shen Q."/>
            <person name="Xue P."/>
            <person name="Zou S."/>
            <person name="Wang X."/>
            <person name="Liu X."/>
            <person name="Wang F."/>
            <person name="Yang Y."/>
            <person name="An X."/>
            <person name="Dong Z."/>
            <person name="Zhang K."/>
            <person name="Zhang X."/>
            <person name="Luo M.C."/>
            <person name="Dvorak J."/>
            <person name="Tong Y."/>
            <person name="Wang J."/>
            <person name="Yang H."/>
            <person name="Li Z."/>
            <person name="Wang D."/>
            <person name="Zhang A."/>
            <person name="Wang J."/>
        </authorList>
    </citation>
    <scope>NUCLEOTIDE SEQUENCE</scope>
    <source>
        <strain evidence="3">cv. G1812</strain>
    </source>
</reference>
<dbReference type="Proteomes" id="UP000015106">
    <property type="component" value="Chromosome 1"/>
</dbReference>
<sequence length="291" mass="32913">MASSYAPTNRRREPPVSSIVCNPATQRWTELPPRPRPNTCRYYQQFHLAFDPAVPSHFHVFDFESTDDVDITGVSIYSSRTGAWSQRDTGLVDKVWLTNRSVLVGGMLHVVGNLLYPDDSNNWEDKTVLVAVDMEGKVWKTISVPRGQSYGTVGCSQWCLHHAAISPAPLTVGDDDDEDTLCMAEEVAIWRLENYDTQQWALKQSFRVDKVLNLNEVEYRMVGFHPDRDTFFFVSKGIFEGEAWDAASLLTWDMRHRQLSSVLHLEKSSVGPYLPYVPLFSSEPLADAGGH</sequence>
<proteinExistence type="predicted"/>
<dbReference type="Pfam" id="PF24750">
    <property type="entry name" value="b-prop_At3g26010-like"/>
    <property type="match status" value="1"/>
</dbReference>
<evidence type="ECO:0000313" key="2">
    <source>
        <dbReference type="EnsemblPlants" id="TuG1812G0100000198.01.T01.cds321891"/>
    </source>
</evidence>
<dbReference type="InterPro" id="IPR056592">
    <property type="entry name" value="Beta-prop_At3g26010-like"/>
</dbReference>
<dbReference type="EnsemblPlants" id="TuG1812G0100000198.01.T01">
    <property type="protein sequence ID" value="TuG1812G0100000198.01.T01.cds321891"/>
    <property type="gene ID" value="TuG1812G0100000198.01"/>
</dbReference>
<dbReference type="InterPro" id="IPR055290">
    <property type="entry name" value="At3g26010-like"/>
</dbReference>
<accession>A0A8R7NVP2</accession>
<evidence type="ECO:0000313" key="3">
    <source>
        <dbReference type="Proteomes" id="UP000015106"/>
    </source>
</evidence>
<dbReference type="AlphaFoldDB" id="A0A8R7NVP2"/>
<reference evidence="2" key="2">
    <citation type="submission" date="2018-03" db="EMBL/GenBank/DDBJ databases">
        <title>The Triticum urartu genome reveals the dynamic nature of wheat genome evolution.</title>
        <authorList>
            <person name="Ling H."/>
            <person name="Ma B."/>
            <person name="Shi X."/>
            <person name="Liu H."/>
            <person name="Dong L."/>
            <person name="Sun H."/>
            <person name="Cao Y."/>
            <person name="Gao Q."/>
            <person name="Zheng S."/>
            <person name="Li Y."/>
            <person name="Yu Y."/>
            <person name="Du H."/>
            <person name="Qi M."/>
            <person name="Li Y."/>
            <person name="Yu H."/>
            <person name="Cui Y."/>
            <person name="Wang N."/>
            <person name="Chen C."/>
            <person name="Wu H."/>
            <person name="Zhao Y."/>
            <person name="Zhang J."/>
            <person name="Li Y."/>
            <person name="Zhou W."/>
            <person name="Zhang B."/>
            <person name="Hu W."/>
            <person name="Eijk M."/>
            <person name="Tang J."/>
            <person name="Witsenboer H."/>
            <person name="Zhao S."/>
            <person name="Li Z."/>
            <person name="Zhang A."/>
            <person name="Wang D."/>
            <person name="Liang C."/>
        </authorList>
    </citation>
    <scope>NUCLEOTIDE SEQUENCE [LARGE SCALE GENOMIC DNA]</scope>
    <source>
        <strain evidence="2">cv. G1812</strain>
    </source>
</reference>
<dbReference type="PANTHER" id="PTHR35546">
    <property type="entry name" value="F-BOX PROTEIN INTERACTION DOMAIN PROTEIN-RELATED"/>
    <property type="match status" value="1"/>
</dbReference>
<feature type="domain" description="F-box protein At3g26010-like beta-propeller" evidence="1">
    <location>
        <begin position="18"/>
        <end position="145"/>
    </location>
</feature>
<dbReference type="PANTHER" id="PTHR35546:SF132">
    <property type="entry name" value="F-BOX DOMAIN-CONTAINING PROTEIN"/>
    <property type="match status" value="1"/>
</dbReference>